<dbReference type="Proteomes" id="UP000326757">
    <property type="component" value="Unassembled WGS sequence"/>
</dbReference>
<accession>A0A5N6K1H2</accession>
<feature type="transmembrane region" description="Helical" evidence="3">
    <location>
        <begin position="12"/>
        <end position="32"/>
    </location>
</feature>
<evidence type="ECO:0000313" key="4">
    <source>
        <dbReference type="EMBL" id="KAB8295859.1"/>
    </source>
</evidence>
<organism evidence="4 5">
    <name type="scientific">Monilinia laxa</name>
    <name type="common">Brown rot fungus</name>
    <name type="synonym">Sclerotinia laxa</name>
    <dbReference type="NCBI Taxonomy" id="61186"/>
    <lineage>
        <taxon>Eukaryota</taxon>
        <taxon>Fungi</taxon>
        <taxon>Dikarya</taxon>
        <taxon>Ascomycota</taxon>
        <taxon>Pezizomycotina</taxon>
        <taxon>Leotiomycetes</taxon>
        <taxon>Helotiales</taxon>
        <taxon>Sclerotiniaceae</taxon>
        <taxon>Monilinia</taxon>
    </lineage>
</organism>
<dbReference type="EMBL" id="VIGI01000009">
    <property type="protein sequence ID" value="KAB8295859.1"/>
    <property type="molecule type" value="Genomic_DNA"/>
</dbReference>
<evidence type="ECO:0000256" key="3">
    <source>
        <dbReference type="SAM" id="Phobius"/>
    </source>
</evidence>
<keyword evidence="2" id="KW-0560">Oxidoreductase</keyword>
<sequence length="146" mass="15357">MDFKVDLDVEGKVAIITGAASGICLALATLLLSKGCNVVIADLALQPSASELLTTYTRTSTAATPSTSSSSSATVNPIKRPQCLFHPTDVTSWPDLTALFEYTLSNFPSGIDIIIPGAGLFDPLSSNFYNPPGSPLLPRLLPPLYT</sequence>
<name>A0A5N6K1H2_MONLA</name>
<comment type="caution">
    <text evidence="4">The sequence shown here is derived from an EMBL/GenBank/DDBJ whole genome shotgun (WGS) entry which is preliminary data.</text>
</comment>
<evidence type="ECO:0000256" key="1">
    <source>
        <dbReference type="ARBA" id="ARBA00006484"/>
    </source>
</evidence>
<evidence type="ECO:0000256" key="2">
    <source>
        <dbReference type="ARBA" id="ARBA00023002"/>
    </source>
</evidence>
<dbReference type="Pfam" id="PF00106">
    <property type="entry name" value="adh_short"/>
    <property type="match status" value="1"/>
</dbReference>
<keyword evidence="3" id="KW-1133">Transmembrane helix</keyword>
<dbReference type="PANTHER" id="PTHR44229">
    <property type="entry name" value="15-HYDROXYPROSTAGLANDIN DEHYDROGENASE [NAD(+)]"/>
    <property type="match status" value="1"/>
</dbReference>
<dbReference type="AlphaFoldDB" id="A0A5N6K1H2"/>
<dbReference type="GO" id="GO:0005737">
    <property type="term" value="C:cytoplasm"/>
    <property type="evidence" value="ECO:0007669"/>
    <property type="project" value="TreeGrafter"/>
</dbReference>
<dbReference type="Gene3D" id="3.40.50.720">
    <property type="entry name" value="NAD(P)-binding Rossmann-like Domain"/>
    <property type="match status" value="1"/>
</dbReference>
<evidence type="ECO:0000313" key="5">
    <source>
        <dbReference type="Proteomes" id="UP000326757"/>
    </source>
</evidence>
<keyword evidence="3" id="KW-0472">Membrane</keyword>
<protein>
    <submittedName>
        <fullName evidence="4">Uncharacterized protein</fullName>
    </submittedName>
</protein>
<comment type="similarity">
    <text evidence="1">Belongs to the short-chain dehydrogenases/reductases (SDR) family.</text>
</comment>
<dbReference type="InterPro" id="IPR002347">
    <property type="entry name" value="SDR_fam"/>
</dbReference>
<dbReference type="OrthoDB" id="5296at2759"/>
<dbReference type="PANTHER" id="PTHR44229:SF4">
    <property type="entry name" value="15-HYDROXYPROSTAGLANDIN DEHYDROGENASE [NAD(+)]"/>
    <property type="match status" value="1"/>
</dbReference>
<keyword evidence="3" id="KW-0812">Transmembrane</keyword>
<gene>
    <name evidence="4" type="ORF">EYC80_008680</name>
</gene>
<proteinExistence type="inferred from homology"/>
<dbReference type="InterPro" id="IPR036291">
    <property type="entry name" value="NAD(P)-bd_dom_sf"/>
</dbReference>
<dbReference type="GO" id="GO:0016616">
    <property type="term" value="F:oxidoreductase activity, acting on the CH-OH group of donors, NAD or NADP as acceptor"/>
    <property type="evidence" value="ECO:0007669"/>
    <property type="project" value="TreeGrafter"/>
</dbReference>
<reference evidence="4 5" key="1">
    <citation type="submission" date="2019-06" db="EMBL/GenBank/DDBJ databases">
        <title>Genome Sequence of the Brown Rot Fungal Pathogen Monilinia laxa.</title>
        <authorList>
            <person name="De Miccolis Angelini R.M."/>
            <person name="Landi L."/>
            <person name="Abate D."/>
            <person name="Pollastro S."/>
            <person name="Romanazzi G."/>
            <person name="Faretra F."/>
        </authorList>
    </citation>
    <scope>NUCLEOTIDE SEQUENCE [LARGE SCALE GENOMIC DNA]</scope>
    <source>
        <strain evidence="4 5">Mlax316</strain>
    </source>
</reference>
<dbReference type="SUPFAM" id="SSF51735">
    <property type="entry name" value="NAD(P)-binding Rossmann-fold domains"/>
    <property type="match status" value="1"/>
</dbReference>
<keyword evidence="5" id="KW-1185">Reference proteome</keyword>